<protein>
    <submittedName>
        <fullName evidence="3">PAR1 protein</fullName>
    </submittedName>
</protein>
<evidence type="ECO:0000256" key="1">
    <source>
        <dbReference type="SAM" id="MobiDB-lite"/>
    </source>
</evidence>
<dbReference type="PANTHER" id="PTHR33649">
    <property type="entry name" value="PAR1 PROTEIN"/>
    <property type="match status" value="1"/>
</dbReference>
<evidence type="ECO:0000313" key="3">
    <source>
        <dbReference type="EMBL" id="KAF3333987.1"/>
    </source>
</evidence>
<dbReference type="OrthoDB" id="772928at2759"/>
<reference evidence="3" key="1">
    <citation type="submission" date="2020-01" db="EMBL/GenBank/DDBJ databases">
        <title>Genome sequence of Kobresia littledalei, the first chromosome-level genome in the family Cyperaceae.</title>
        <authorList>
            <person name="Qu G."/>
        </authorList>
    </citation>
    <scope>NUCLEOTIDE SEQUENCE</scope>
    <source>
        <strain evidence="3">C.B.Clarke</strain>
        <tissue evidence="3">Leaf</tissue>
    </source>
</reference>
<keyword evidence="2" id="KW-0732">Signal</keyword>
<dbReference type="AlphaFoldDB" id="A0A833VCI1"/>
<feature type="compositionally biased region" description="Low complexity" evidence="1">
    <location>
        <begin position="154"/>
        <end position="177"/>
    </location>
</feature>
<feature type="signal peptide" evidence="2">
    <location>
        <begin position="1"/>
        <end position="26"/>
    </location>
</feature>
<comment type="caution">
    <text evidence="3">The sequence shown here is derived from an EMBL/GenBank/DDBJ whole genome shotgun (WGS) entry which is preliminary data.</text>
</comment>
<feature type="region of interest" description="Disordered" evidence="1">
    <location>
        <begin position="144"/>
        <end position="177"/>
    </location>
</feature>
<dbReference type="Pfam" id="PF06521">
    <property type="entry name" value="PAR1"/>
    <property type="match status" value="1"/>
</dbReference>
<name>A0A833VCI1_9POAL</name>
<dbReference type="Proteomes" id="UP000623129">
    <property type="component" value="Unassembled WGS sequence"/>
</dbReference>
<evidence type="ECO:0000313" key="4">
    <source>
        <dbReference type="Proteomes" id="UP000623129"/>
    </source>
</evidence>
<keyword evidence="4" id="KW-1185">Reference proteome</keyword>
<dbReference type="InterPro" id="IPR009489">
    <property type="entry name" value="PAR1"/>
</dbReference>
<dbReference type="PANTHER" id="PTHR33649:SF4">
    <property type="entry name" value="PAR1 PROTEIN"/>
    <property type="match status" value="1"/>
</dbReference>
<proteinExistence type="predicted"/>
<accession>A0A833VCI1</accession>
<feature type="chain" id="PRO_5032483707" evidence="2">
    <location>
        <begin position="27"/>
        <end position="177"/>
    </location>
</feature>
<organism evidence="3 4">
    <name type="scientific">Carex littledalei</name>
    <dbReference type="NCBI Taxonomy" id="544730"/>
    <lineage>
        <taxon>Eukaryota</taxon>
        <taxon>Viridiplantae</taxon>
        <taxon>Streptophyta</taxon>
        <taxon>Embryophyta</taxon>
        <taxon>Tracheophyta</taxon>
        <taxon>Spermatophyta</taxon>
        <taxon>Magnoliopsida</taxon>
        <taxon>Liliopsida</taxon>
        <taxon>Poales</taxon>
        <taxon>Cyperaceae</taxon>
        <taxon>Cyperoideae</taxon>
        <taxon>Cariceae</taxon>
        <taxon>Carex</taxon>
        <taxon>Carex subgen. Euthyceras</taxon>
    </lineage>
</organism>
<dbReference type="EMBL" id="SWLB01000010">
    <property type="protein sequence ID" value="KAF3333987.1"/>
    <property type="molecule type" value="Genomic_DNA"/>
</dbReference>
<evidence type="ECO:0000256" key="2">
    <source>
        <dbReference type="SAM" id="SignalP"/>
    </source>
</evidence>
<gene>
    <name evidence="3" type="ORF">FCM35_KLT01678</name>
</gene>
<sequence length="177" mass="18559">MDFSNKIMALALVILSLSMALPSTLAQVTCEKLDEEECAFAVSSASKRCILESTPQSGAYQCKTSDVVVEKISNHIEMMSCLGACGLERRTVGISSDALMDPNFTQKLCSEACSEHCPNIIDLYSNLASGEGTTLSTLCKKQRANPRRAMEELSSSGAAPGPASASGGEAEAPSPSA</sequence>